<evidence type="ECO:0000256" key="1">
    <source>
        <dbReference type="SAM" id="MobiDB-lite"/>
    </source>
</evidence>
<reference evidence="3 4" key="1">
    <citation type="submission" date="2019-06" db="EMBL/GenBank/DDBJ databases">
        <title>New taxonomy in bacterial strain CC-CFT640, isolated from vineyard.</title>
        <authorList>
            <person name="Lin S.-Y."/>
            <person name="Tsai C.-F."/>
            <person name="Young C.-C."/>
        </authorList>
    </citation>
    <scope>NUCLEOTIDE SEQUENCE [LARGE SCALE GENOMIC DNA]</scope>
    <source>
        <strain evidence="3 4">CC-CFT640</strain>
    </source>
</reference>
<dbReference type="Gene3D" id="1.20.120.450">
    <property type="entry name" value="dinb family like domain"/>
    <property type="match status" value="1"/>
</dbReference>
<dbReference type="NCBIfam" id="TIGR03083">
    <property type="entry name" value="maleylpyruvate isomerase family mycothiol-dependent enzyme"/>
    <property type="match status" value="1"/>
</dbReference>
<dbReference type="SUPFAM" id="SSF109854">
    <property type="entry name" value="DinB/YfiT-like putative metalloenzymes"/>
    <property type="match status" value="1"/>
</dbReference>
<dbReference type="EMBL" id="VDUZ01000003">
    <property type="protein sequence ID" value="TXL81565.1"/>
    <property type="molecule type" value="Genomic_DNA"/>
</dbReference>
<dbReference type="Pfam" id="PF11716">
    <property type="entry name" value="MDMPI_N"/>
    <property type="match status" value="1"/>
</dbReference>
<dbReference type="InterPro" id="IPR034660">
    <property type="entry name" value="DinB/YfiT-like"/>
</dbReference>
<dbReference type="AlphaFoldDB" id="A0A5C8PU81"/>
<gene>
    <name evidence="3" type="ORF">FHP25_03290</name>
</gene>
<keyword evidence="4" id="KW-1185">Reference proteome</keyword>
<evidence type="ECO:0000313" key="4">
    <source>
        <dbReference type="Proteomes" id="UP000321638"/>
    </source>
</evidence>
<dbReference type="OrthoDB" id="113180at2"/>
<sequence>MLQQVTDLRDEADELHRLLAPLAADDWSRPTQFKAWTVNDIVQHLHVSDLLGLASATDAAAFAALHAEIRARREAGLSRLEETRQRMDGLTGAALLARWRQVLSDLCDALGAKAPDARLTWVGPDMGLRMFATARQMEIWSHAQAIYDLLGITRPAPSPRIRNIAELGVRTFGWAYRNRGLDVPQTMPSVRLENGFGPAWEWPAPDTGNAVSGSVLAFCQVVTQTRNVADTDLVVSGDVARHWMSIAQCFAGPPETPPAPGTRNATPRG</sequence>
<protein>
    <submittedName>
        <fullName evidence="3">TIGR03084 family protein</fullName>
    </submittedName>
</protein>
<evidence type="ECO:0000259" key="2">
    <source>
        <dbReference type="Pfam" id="PF11716"/>
    </source>
</evidence>
<dbReference type="RefSeq" id="WP_147845475.1">
    <property type="nucleotide sequence ID" value="NZ_VDUZ01000003.1"/>
</dbReference>
<dbReference type="Proteomes" id="UP000321638">
    <property type="component" value="Unassembled WGS sequence"/>
</dbReference>
<comment type="caution">
    <text evidence="3">The sequence shown here is derived from an EMBL/GenBank/DDBJ whole genome shotgun (WGS) entry which is preliminary data.</text>
</comment>
<accession>A0A5C8PU81</accession>
<feature type="domain" description="Mycothiol-dependent maleylpyruvate isomerase metal-binding" evidence="2">
    <location>
        <begin position="8"/>
        <end position="146"/>
    </location>
</feature>
<proteinExistence type="predicted"/>
<evidence type="ECO:0000313" key="3">
    <source>
        <dbReference type="EMBL" id="TXL81565.1"/>
    </source>
</evidence>
<feature type="region of interest" description="Disordered" evidence="1">
    <location>
        <begin position="250"/>
        <end position="269"/>
    </location>
</feature>
<dbReference type="InterPro" id="IPR017518">
    <property type="entry name" value="CHP03084"/>
</dbReference>
<dbReference type="NCBIfam" id="TIGR03084">
    <property type="entry name" value="TIGR03084 family metal-binding protein"/>
    <property type="match status" value="1"/>
</dbReference>
<name>A0A5C8PU81_9HYPH</name>
<organism evidence="3 4">
    <name type="scientific">Vineibacter terrae</name>
    <dbReference type="NCBI Taxonomy" id="2586908"/>
    <lineage>
        <taxon>Bacteria</taxon>
        <taxon>Pseudomonadati</taxon>
        <taxon>Pseudomonadota</taxon>
        <taxon>Alphaproteobacteria</taxon>
        <taxon>Hyphomicrobiales</taxon>
        <taxon>Vineibacter</taxon>
    </lineage>
</organism>
<dbReference type="InterPro" id="IPR017517">
    <property type="entry name" value="Maleyloyr_isom"/>
</dbReference>
<dbReference type="GO" id="GO:0046872">
    <property type="term" value="F:metal ion binding"/>
    <property type="evidence" value="ECO:0007669"/>
    <property type="project" value="InterPro"/>
</dbReference>
<dbReference type="InterPro" id="IPR024344">
    <property type="entry name" value="MDMPI_metal-binding"/>
</dbReference>